<keyword evidence="4" id="KW-1185">Reference proteome</keyword>
<feature type="chain" id="PRO_5014937333" description="Acid-shock protein" evidence="2">
    <location>
        <begin position="19"/>
        <end position="76"/>
    </location>
</feature>
<dbReference type="AlphaFoldDB" id="A0A2N5ETG1"/>
<reference evidence="3 4" key="1">
    <citation type="submission" date="2017-12" db="EMBL/GenBank/DDBJ databases">
        <title>Characterization of six clinical isolates of Enterochimera gen. nov., a novel genus of the Yersiniaciae family and the three species Enterochimera arupensis sp. nov., Enterochimera coloradensis sp. nov, and Enterochimera californica sp. nov.</title>
        <authorList>
            <person name="Rossi A."/>
            <person name="Fisher M."/>
        </authorList>
    </citation>
    <scope>NUCLEOTIDE SEQUENCE [LARGE SCALE GENOMIC DNA]</scope>
    <source>
        <strain evidence="3 4">2016Iso1</strain>
    </source>
</reference>
<evidence type="ECO:0000313" key="3">
    <source>
        <dbReference type="EMBL" id="PLR53386.1"/>
    </source>
</evidence>
<feature type="region of interest" description="Disordered" evidence="1">
    <location>
        <begin position="26"/>
        <end position="76"/>
    </location>
</feature>
<sequence length="76" mass="8087">MKSVMLGSLLALSSAAMAEPVHADAAPVNKAAQSQAHRTAQPAKPVSHKKTVQHVKKKPVKKPAPKKQVAPHDQPR</sequence>
<name>A0A2N5ETG1_9GAMM</name>
<evidence type="ECO:0000256" key="1">
    <source>
        <dbReference type="SAM" id="MobiDB-lite"/>
    </source>
</evidence>
<organism evidence="3 4">
    <name type="scientific">Chimaeribacter arupi</name>
    <dbReference type="NCBI Taxonomy" id="2060066"/>
    <lineage>
        <taxon>Bacteria</taxon>
        <taxon>Pseudomonadati</taxon>
        <taxon>Pseudomonadota</taxon>
        <taxon>Gammaproteobacteria</taxon>
        <taxon>Enterobacterales</taxon>
        <taxon>Yersiniaceae</taxon>
        <taxon>Chimaeribacter</taxon>
    </lineage>
</organism>
<protein>
    <recommendedName>
        <fullName evidence="5">Acid-shock protein</fullName>
    </recommendedName>
</protein>
<gene>
    <name evidence="3" type="ORF">CYR34_01990</name>
</gene>
<feature type="compositionally biased region" description="Basic residues" evidence="1">
    <location>
        <begin position="46"/>
        <end position="65"/>
    </location>
</feature>
<evidence type="ECO:0008006" key="5">
    <source>
        <dbReference type="Google" id="ProtNLM"/>
    </source>
</evidence>
<evidence type="ECO:0000256" key="2">
    <source>
        <dbReference type="SAM" id="SignalP"/>
    </source>
</evidence>
<feature type="signal peptide" evidence="2">
    <location>
        <begin position="1"/>
        <end position="18"/>
    </location>
</feature>
<accession>A0A2N5ETG1</accession>
<dbReference type="EMBL" id="PJZK01000001">
    <property type="protein sequence ID" value="PLR53386.1"/>
    <property type="molecule type" value="Genomic_DNA"/>
</dbReference>
<dbReference type="Proteomes" id="UP000234626">
    <property type="component" value="Unassembled WGS sequence"/>
</dbReference>
<keyword evidence="2" id="KW-0732">Signal</keyword>
<evidence type="ECO:0000313" key="4">
    <source>
        <dbReference type="Proteomes" id="UP000234626"/>
    </source>
</evidence>
<comment type="caution">
    <text evidence="3">The sequence shown here is derived from an EMBL/GenBank/DDBJ whole genome shotgun (WGS) entry which is preliminary data.</text>
</comment>
<proteinExistence type="predicted"/>